<protein>
    <recommendedName>
        <fullName evidence="7">AMP-dependent synthetase/ligase domain-containing protein</fullName>
    </recommendedName>
</protein>
<evidence type="ECO:0000259" key="4">
    <source>
        <dbReference type="Pfam" id="PF13193"/>
    </source>
</evidence>
<evidence type="ECO:0000256" key="1">
    <source>
        <dbReference type="ARBA" id="ARBA00006432"/>
    </source>
</evidence>
<evidence type="ECO:0000313" key="5">
    <source>
        <dbReference type="EMBL" id="AOY55584.1"/>
    </source>
</evidence>
<evidence type="ECO:0000256" key="2">
    <source>
        <dbReference type="ARBA" id="ARBA00022598"/>
    </source>
</evidence>
<evidence type="ECO:0000259" key="3">
    <source>
        <dbReference type="Pfam" id="PF00501"/>
    </source>
</evidence>
<sequence length="374" mass="39751">MSKPLKLIAANDTFGALLAITEVLEGKQAVFVTAPEVNGKMPEVFDLPDEVDDSVALIVESSGSTGKPKRIEISRDALLASAHASALAIGAEENRSQWLLALPLNFIAGLNVLVRSVVAGTQPVMMNTAVPFTAEAFSQWASKMTGEKRFTALVPTQLIRLLEAANQDEFVLQQLKRFDAILIGGQAVDENLFNRARYLGLNVVVTYGMTETCGGCVYNGLPLAGVELRVDSGPIQIKGPMLANVETNDDGYFVTSDLGLIDAGGSLKVLGRVDRVIISGGLKIALDQVEQLVNPVVGVTDLAACAIDDAQWGQRVGIAYVGSPEVADTMVAQLTELLGPAGRPVRVVRVDKLPKLANGKTDLVAVKQIFQETA</sequence>
<evidence type="ECO:0008006" key="7">
    <source>
        <dbReference type="Google" id="ProtNLM"/>
    </source>
</evidence>
<dbReference type="PANTHER" id="PTHR43201">
    <property type="entry name" value="ACYL-COA SYNTHETASE"/>
    <property type="match status" value="1"/>
</dbReference>
<reference evidence="5 6" key="1">
    <citation type="journal article" date="2016" name="Biochim. Biophys. Acta">
        <title>Photochemical characterization of actinorhodopsin and its functional existence in the natural host.</title>
        <authorList>
            <person name="Nakamura S."/>
            <person name="Kikukawa T."/>
            <person name="Tamogami J."/>
            <person name="Kamiya M."/>
            <person name="Aizawa T."/>
            <person name="Hahn M.W."/>
            <person name="Ihara K."/>
            <person name="Kamo N."/>
            <person name="Demura M."/>
        </authorList>
    </citation>
    <scope>NUCLEOTIDE SEQUENCE [LARGE SCALE GENOMIC DNA]</scope>
    <source>
        <strain evidence="5 6">MWH-Dar1</strain>
    </source>
</reference>
<dbReference type="InterPro" id="IPR045851">
    <property type="entry name" value="AMP-bd_C_sf"/>
</dbReference>
<feature type="domain" description="AMP-binding enzyme C-terminal" evidence="4">
    <location>
        <begin position="289"/>
        <end position="360"/>
    </location>
</feature>
<keyword evidence="6" id="KW-1185">Reference proteome</keyword>
<comment type="similarity">
    <text evidence="1">Belongs to the ATP-dependent AMP-binding enzyme family.</text>
</comment>
<dbReference type="EMBL" id="CP015208">
    <property type="protein sequence ID" value="AOY55584.1"/>
    <property type="molecule type" value="Genomic_DNA"/>
</dbReference>
<dbReference type="Gene3D" id="3.40.50.12780">
    <property type="entry name" value="N-terminal domain of ligase-like"/>
    <property type="match status" value="1"/>
</dbReference>
<dbReference type="RefSeq" id="WP_084028361.1">
    <property type="nucleotide sequence ID" value="NZ_CP015208.1"/>
</dbReference>
<proteinExistence type="inferred from homology"/>
<keyword evidence="2" id="KW-0436">Ligase</keyword>
<organism evidence="5 6">
    <name type="scientific">Candidatus Rhodoluna planktonica</name>
    <dbReference type="NCBI Taxonomy" id="535712"/>
    <lineage>
        <taxon>Bacteria</taxon>
        <taxon>Bacillati</taxon>
        <taxon>Actinomycetota</taxon>
        <taxon>Actinomycetes</taxon>
        <taxon>Micrococcales</taxon>
        <taxon>Microbacteriaceae</taxon>
        <taxon>Luna cluster</taxon>
        <taxon>Luna-1 subcluster</taxon>
        <taxon>Rhodoluna</taxon>
    </lineage>
</organism>
<accession>A0A1D9DXQ2</accession>
<name>A0A1D9DXQ2_9MICO</name>
<dbReference type="STRING" id="535712.A4Z71_00800"/>
<evidence type="ECO:0000313" key="6">
    <source>
        <dbReference type="Proteomes" id="UP000243784"/>
    </source>
</evidence>
<feature type="domain" description="AMP-dependent synthetase/ligase" evidence="3">
    <location>
        <begin position="48"/>
        <end position="225"/>
    </location>
</feature>
<dbReference type="GO" id="GO:0006631">
    <property type="term" value="P:fatty acid metabolic process"/>
    <property type="evidence" value="ECO:0007669"/>
    <property type="project" value="TreeGrafter"/>
</dbReference>
<dbReference type="PANTHER" id="PTHR43201:SF5">
    <property type="entry name" value="MEDIUM-CHAIN ACYL-COA LIGASE ACSF2, MITOCHONDRIAL"/>
    <property type="match status" value="1"/>
</dbReference>
<dbReference type="InterPro" id="IPR042099">
    <property type="entry name" value="ANL_N_sf"/>
</dbReference>
<dbReference type="OrthoDB" id="9803968at2"/>
<dbReference type="Gene3D" id="3.30.300.30">
    <property type="match status" value="1"/>
</dbReference>
<dbReference type="Pfam" id="PF13193">
    <property type="entry name" value="AMP-binding_C"/>
    <property type="match status" value="1"/>
</dbReference>
<dbReference type="InterPro" id="IPR025110">
    <property type="entry name" value="AMP-bd_C"/>
</dbReference>
<dbReference type="KEGG" id="rpla:A4Z71_00800"/>
<dbReference type="SUPFAM" id="SSF56801">
    <property type="entry name" value="Acetyl-CoA synthetase-like"/>
    <property type="match status" value="1"/>
</dbReference>
<dbReference type="InterPro" id="IPR000873">
    <property type="entry name" value="AMP-dep_synth/lig_dom"/>
</dbReference>
<dbReference type="Proteomes" id="UP000243784">
    <property type="component" value="Chromosome"/>
</dbReference>
<gene>
    <name evidence="5" type="ORF">A4Z71_00800</name>
</gene>
<dbReference type="GO" id="GO:0031956">
    <property type="term" value="F:medium-chain fatty acid-CoA ligase activity"/>
    <property type="evidence" value="ECO:0007669"/>
    <property type="project" value="TreeGrafter"/>
</dbReference>
<dbReference type="Pfam" id="PF00501">
    <property type="entry name" value="AMP-binding"/>
    <property type="match status" value="1"/>
</dbReference>
<dbReference type="AlphaFoldDB" id="A0A1D9DXQ2"/>